<name>A0ABV3DYQ9_9ACTN</name>
<keyword evidence="4 7" id="KW-0560">Oxidoreductase</keyword>
<dbReference type="SUPFAM" id="SSF48264">
    <property type="entry name" value="Cytochrome P450"/>
    <property type="match status" value="1"/>
</dbReference>
<evidence type="ECO:0000256" key="4">
    <source>
        <dbReference type="ARBA" id="ARBA00023002"/>
    </source>
</evidence>
<keyword evidence="6 7" id="KW-0503">Monooxygenase</keyword>
<dbReference type="PROSITE" id="PS00086">
    <property type="entry name" value="CYTOCHROME_P450"/>
    <property type="match status" value="1"/>
</dbReference>
<dbReference type="InterPro" id="IPR050196">
    <property type="entry name" value="Cytochrome_P450_Monoox"/>
</dbReference>
<dbReference type="CDD" id="cd11049">
    <property type="entry name" value="CYP170A1-like"/>
    <property type="match status" value="1"/>
</dbReference>
<proteinExistence type="inferred from homology"/>
<comment type="similarity">
    <text evidence="1 7">Belongs to the cytochrome P450 family.</text>
</comment>
<evidence type="ECO:0000256" key="6">
    <source>
        <dbReference type="ARBA" id="ARBA00023033"/>
    </source>
</evidence>
<evidence type="ECO:0000256" key="1">
    <source>
        <dbReference type="ARBA" id="ARBA00010617"/>
    </source>
</evidence>
<dbReference type="Gene3D" id="1.10.630.10">
    <property type="entry name" value="Cytochrome P450"/>
    <property type="match status" value="1"/>
</dbReference>
<keyword evidence="5 7" id="KW-0408">Iron</keyword>
<dbReference type="InterPro" id="IPR036396">
    <property type="entry name" value="Cyt_P450_sf"/>
</dbReference>
<evidence type="ECO:0000256" key="3">
    <source>
        <dbReference type="ARBA" id="ARBA00022723"/>
    </source>
</evidence>
<organism evidence="8 9">
    <name type="scientific">Streptodolium elevatio</name>
    <dbReference type="NCBI Taxonomy" id="3157996"/>
    <lineage>
        <taxon>Bacteria</taxon>
        <taxon>Bacillati</taxon>
        <taxon>Actinomycetota</taxon>
        <taxon>Actinomycetes</taxon>
        <taxon>Kitasatosporales</taxon>
        <taxon>Streptomycetaceae</taxon>
        <taxon>Streptodolium</taxon>
    </lineage>
</organism>
<dbReference type="RefSeq" id="WP_358364608.1">
    <property type="nucleotide sequence ID" value="NZ_JBEZFP010000220.1"/>
</dbReference>
<keyword evidence="3 7" id="KW-0479">Metal-binding</keyword>
<evidence type="ECO:0000313" key="8">
    <source>
        <dbReference type="EMBL" id="MEU8139969.1"/>
    </source>
</evidence>
<protein>
    <submittedName>
        <fullName evidence="8">Cytochrome P450</fullName>
    </submittedName>
</protein>
<dbReference type="Pfam" id="PF00067">
    <property type="entry name" value="p450"/>
    <property type="match status" value="1"/>
</dbReference>
<dbReference type="EMBL" id="JBEZFP010000220">
    <property type="protein sequence ID" value="MEU8139969.1"/>
    <property type="molecule type" value="Genomic_DNA"/>
</dbReference>
<dbReference type="InterPro" id="IPR017972">
    <property type="entry name" value="Cyt_P450_CS"/>
</dbReference>
<dbReference type="PRINTS" id="PR00385">
    <property type="entry name" value="P450"/>
</dbReference>
<keyword evidence="9" id="KW-1185">Reference proteome</keyword>
<dbReference type="PANTHER" id="PTHR24291:SF50">
    <property type="entry name" value="BIFUNCTIONAL ALBAFLAVENONE MONOOXYGENASE_TERPENE SYNTHASE"/>
    <property type="match status" value="1"/>
</dbReference>
<evidence type="ECO:0000256" key="2">
    <source>
        <dbReference type="ARBA" id="ARBA00022617"/>
    </source>
</evidence>
<dbReference type="InterPro" id="IPR001128">
    <property type="entry name" value="Cyt_P450"/>
</dbReference>
<accession>A0ABV3DYQ9</accession>
<evidence type="ECO:0000256" key="5">
    <source>
        <dbReference type="ARBA" id="ARBA00023004"/>
    </source>
</evidence>
<reference evidence="8 9" key="1">
    <citation type="submission" date="2024-06" db="EMBL/GenBank/DDBJ databases">
        <title>The Natural Products Discovery Center: Release of the First 8490 Sequenced Strains for Exploring Actinobacteria Biosynthetic Diversity.</title>
        <authorList>
            <person name="Kalkreuter E."/>
            <person name="Kautsar S.A."/>
            <person name="Yang D."/>
            <person name="Bader C.D."/>
            <person name="Teijaro C.N."/>
            <person name="Fluegel L."/>
            <person name="Davis C.M."/>
            <person name="Simpson J.R."/>
            <person name="Lauterbach L."/>
            <person name="Steele A.D."/>
            <person name="Gui C."/>
            <person name="Meng S."/>
            <person name="Li G."/>
            <person name="Viehrig K."/>
            <person name="Ye F."/>
            <person name="Su P."/>
            <person name="Kiefer A.F."/>
            <person name="Nichols A."/>
            <person name="Cepeda A.J."/>
            <person name="Yan W."/>
            <person name="Fan B."/>
            <person name="Jiang Y."/>
            <person name="Adhikari A."/>
            <person name="Zheng C.-J."/>
            <person name="Schuster L."/>
            <person name="Cowan T.M."/>
            <person name="Smanski M.J."/>
            <person name="Chevrette M.G."/>
            <person name="De Carvalho L.P.S."/>
            <person name="Shen B."/>
        </authorList>
    </citation>
    <scope>NUCLEOTIDE SEQUENCE [LARGE SCALE GENOMIC DNA]</scope>
    <source>
        <strain evidence="8 9">NPDC048946</strain>
    </source>
</reference>
<dbReference type="Proteomes" id="UP001551482">
    <property type="component" value="Unassembled WGS sequence"/>
</dbReference>
<gene>
    <name evidence="8" type="ORF">AB0C36_41545</name>
</gene>
<keyword evidence="2 7" id="KW-0349">Heme</keyword>
<dbReference type="PANTHER" id="PTHR24291">
    <property type="entry name" value="CYTOCHROME P450 FAMILY 4"/>
    <property type="match status" value="1"/>
</dbReference>
<dbReference type="PRINTS" id="PR00463">
    <property type="entry name" value="EP450I"/>
</dbReference>
<evidence type="ECO:0000313" key="9">
    <source>
        <dbReference type="Proteomes" id="UP001551482"/>
    </source>
</evidence>
<evidence type="ECO:0000256" key="7">
    <source>
        <dbReference type="RuleBase" id="RU000461"/>
    </source>
</evidence>
<sequence>MAADLRSVPRAPGHIPVLGHALPLLRRPLPFLCSLRDTGDIVRVELGTMPVYFVTTPRLIHELLVTKARHFDKGRLFDRARKIAGEGLVTAGEEVHRRHRRLMQPMFHHAALAAYTDTMAEQARLVADSWQPGRAIPLNEALYDYAINTVTATLFSADLDTKAAEAVRHDVPVLIKGVLVRAVLPEFLDRAPVPFYREFDAATARLRAVISDLVAAARRAGDTGGIDLLSTLLAARDADTGAALTDDEIRDELVTVMFAGTETSASTLAWIFHELAADPEAERRVLTEVDDVLAGGPVGLAEVGKLGYIDRVVDEVSRLHAMPMLMRRATTEVEMGGVRIPPGTEIAFSLYAMHRDRRVYADPERFDPDRWLPANREGRPREEFMPFGAGTRKCIGDAYARMEIAVAVATILSRWRLRPVPGTPVKEVAAAVAHPDRLPMVPEPRAAVTGR</sequence>
<dbReference type="InterPro" id="IPR002401">
    <property type="entry name" value="Cyt_P450_E_grp-I"/>
</dbReference>
<comment type="caution">
    <text evidence="8">The sequence shown here is derived from an EMBL/GenBank/DDBJ whole genome shotgun (WGS) entry which is preliminary data.</text>
</comment>